<evidence type="ECO:0000256" key="2">
    <source>
        <dbReference type="ARBA" id="ARBA00022475"/>
    </source>
</evidence>
<keyword evidence="2" id="KW-1003">Cell membrane</keyword>
<dbReference type="InterPro" id="IPR038078">
    <property type="entry name" value="PhoU-like_sf"/>
</dbReference>
<evidence type="ECO:0000313" key="8">
    <source>
        <dbReference type="EMBL" id="MFC0342517.1"/>
    </source>
</evidence>
<dbReference type="InterPro" id="IPR003841">
    <property type="entry name" value="Na/Pi_transpt"/>
</dbReference>
<evidence type="ECO:0000256" key="4">
    <source>
        <dbReference type="ARBA" id="ARBA00022989"/>
    </source>
</evidence>
<dbReference type="RefSeq" id="WP_377700132.1">
    <property type="nucleotide sequence ID" value="NZ_JBHLWE010000065.1"/>
</dbReference>
<name>A0ABV6I962_9RHOB</name>
<dbReference type="InterPro" id="IPR026022">
    <property type="entry name" value="PhoU_dom"/>
</dbReference>
<dbReference type="NCBIfam" id="NF037997">
    <property type="entry name" value="Na_Pi_symport"/>
    <property type="match status" value="1"/>
</dbReference>
<dbReference type="Proteomes" id="UP001589799">
    <property type="component" value="Unassembled WGS sequence"/>
</dbReference>
<keyword evidence="5 6" id="KW-0472">Membrane</keyword>
<sequence length="562" mass="58692">MSARQGIGMAAGTSMIVELLGGVALLLWGVRMVRTAVMRGWGERLGSFIEQRLSSRVTAFGGGVAVTALLGSSTAMALIVAGLAGNGAIGGPTGLAVLLGADVGSALVSGIFASGSSAAAGLAPLFLFAGYVTFGASTEFRPRNIGRLLMGLGFMLLALKGIIGATAPLREAALFHEVLGSVTGEPVLGFLLGAGLAWACHSTLAVVLLVASLLLNGSLETAGALPVVLGVNFGGGLPAVAATLDQPAEARRLPLSNLACRGTLALVLLGLTPLLVRAADQLPLAPVNVAAALHVAFNIFCAAVFLPLSGRVVALVSQALPDPPRRVDPLSVPRYLDTAALSSPPAALSNAAVETVRMSELLERMFATAFDALDTHRLEGLKEIEATDDRIGHYLRSVHGYLAQLSRARLSPDEERRSLEIMLFASHLEHAGDVIKHSLADRIRAKVRLDVEFTPAQREAIAQLHAVTAESLRLIPAAVASNDVGAAARLARQKDLFRRIEDRIVSGHLGNTAEALGTSLRKSALFIDIVRDLHRINSHIASAGYPSIQAAGLLYDSRIRKL</sequence>
<evidence type="ECO:0000256" key="6">
    <source>
        <dbReference type="SAM" id="Phobius"/>
    </source>
</evidence>
<evidence type="ECO:0000313" key="9">
    <source>
        <dbReference type="Proteomes" id="UP001589799"/>
    </source>
</evidence>
<feature type="transmembrane region" description="Helical" evidence="6">
    <location>
        <begin position="148"/>
        <end position="167"/>
    </location>
</feature>
<feature type="transmembrane region" description="Helical" evidence="6">
    <location>
        <begin position="59"/>
        <end position="83"/>
    </location>
</feature>
<feature type="transmembrane region" description="Helical" evidence="6">
    <location>
        <begin position="187"/>
        <end position="215"/>
    </location>
</feature>
<comment type="subcellular location">
    <subcellularLocation>
        <location evidence="1">Cell membrane</location>
        <topology evidence="1">Multi-pass membrane protein</topology>
    </subcellularLocation>
</comment>
<dbReference type="SUPFAM" id="SSF109755">
    <property type="entry name" value="PhoU-like"/>
    <property type="match status" value="1"/>
</dbReference>
<keyword evidence="3 6" id="KW-0812">Transmembrane</keyword>
<dbReference type="Pfam" id="PF02690">
    <property type="entry name" value="Na_Pi_cotrans"/>
    <property type="match status" value="2"/>
</dbReference>
<reference evidence="8 9" key="1">
    <citation type="submission" date="2024-09" db="EMBL/GenBank/DDBJ databases">
        <authorList>
            <person name="Sun Q."/>
            <person name="Mori K."/>
        </authorList>
    </citation>
    <scope>NUCLEOTIDE SEQUENCE [LARGE SCALE GENOMIC DNA]</scope>
    <source>
        <strain evidence="8 9">KCTC 22789</strain>
    </source>
</reference>
<gene>
    <name evidence="8" type="ORF">ACFFII_17360</name>
</gene>
<evidence type="ECO:0000259" key="7">
    <source>
        <dbReference type="Pfam" id="PF01895"/>
    </source>
</evidence>
<feature type="transmembrane region" description="Helical" evidence="6">
    <location>
        <begin position="256"/>
        <end position="276"/>
    </location>
</feature>
<dbReference type="PANTHER" id="PTHR10010">
    <property type="entry name" value="SOLUTE CARRIER FAMILY 34 SODIUM PHOSPHATE , MEMBER 2-RELATED"/>
    <property type="match status" value="1"/>
</dbReference>
<feature type="transmembrane region" description="Helical" evidence="6">
    <location>
        <begin position="288"/>
        <end position="308"/>
    </location>
</feature>
<evidence type="ECO:0000256" key="1">
    <source>
        <dbReference type="ARBA" id="ARBA00004651"/>
    </source>
</evidence>
<evidence type="ECO:0000256" key="5">
    <source>
        <dbReference type="ARBA" id="ARBA00023136"/>
    </source>
</evidence>
<keyword evidence="4 6" id="KW-1133">Transmembrane helix</keyword>
<dbReference type="Pfam" id="PF01895">
    <property type="entry name" value="PhoU"/>
    <property type="match status" value="1"/>
</dbReference>
<feature type="domain" description="PhoU" evidence="7">
    <location>
        <begin position="356"/>
        <end position="436"/>
    </location>
</feature>
<feature type="transmembrane region" description="Helical" evidence="6">
    <location>
        <begin position="222"/>
        <end position="244"/>
    </location>
</feature>
<protein>
    <submittedName>
        <fullName evidence="8">Na/Pi cotransporter family protein</fullName>
    </submittedName>
</protein>
<organism evidence="8 9">
    <name type="scientific">Paracoccus niistensis</name>
    <dbReference type="NCBI Taxonomy" id="632935"/>
    <lineage>
        <taxon>Bacteria</taxon>
        <taxon>Pseudomonadati</taxon>
        <taxon>Pseudomonadota</taxon>
        <taxon>Alphaproteobacteria</taxon>
        <taxon>Rhodobacterales</taxon>
        <taxon>Paracoccaceae</taxon>
        <taxon>Paracoccus</taxon>
    </lineage>
</organism>
<comment type="caution">
    <text evidence="8">The sequence shown here is derived from an EMBL/GenBank/DDBJ whole genome shotgun (WGS) entry which is preliminary data.</text>
</comment>
<dbReference type="EMBL" id="JBHLWE010000065">
    <property type="protein sequence ID" value="MFC0342517.1"/>
    <property type="molecule type" value="Genomic_DNA"/>
</dbReference>
<keyword evidence="9" id="KW-1185">Reference proteome</keyword>
<proteinExistence type="predicted"/>
<feature type="transmembrane region" description="Helical" evidence="6">
    <location>
        <begin position="118"/>
        <end position="136"/>
    </location>
</feature>
<dbReference type="PANTHER" id="PTHR10010:SF46">
    <property type="entry name" value="SODIUM-DEPENDENT PHOSPHATE TRANSPORT PROTEIN 2B"/>
    <property type="match status" value="1"/>
</dbReference>
<dbReference type="Gene3D" id="1.20.58.220">
    <property type="entry name" value="Phosphate transport system protein phou homolog 2, domain 2"/>
    <property type="match status" value="1"/>
</dbReference>
<evidence type="ECO:0000256" key="3">
    <source>
        <dbReference type="ARBA" id="ARBA00022692"/>
    </source>
</evidence>
<accession>A0ABV6I962</accession>